<dbReference type="SMART" id="SM00327">
    <property type="entry name" value="VWA"/>
    <property type="match status" value="1"/>
</dbReference>
<dbReference type="InterPro" id="IPR002035">
    <property type="entry name" value="VWF_A"/>
</dbReference>
<proteinExistence type="predicted"/>
<dbReference type="Proteomes" id="UP000245119">
    <property type="component" value="Linkage Group LG13"/>
</dbReference>
<organism evidence="2 3">
    <name type="scientific">Pomacea canaliculata</name>
    <name type="common">Golden apple snail</name>
    <dbReference type="NCBI Taxonomy" id="400727"/>
    <lineage>
        <taxon>Eukaryota</taxon>
        <taxon>Metazoa</taxon>
        <taxon>Spiralia</taxon>
        <taxon>Lophotrochozoa</taxon>
        <taxon>Mollusca</taxon>
        <taxon>Gastropoda</taxon>
        <taxon>Caenogastropoda</taxon>
        <taxon>Architaenioglossa</taxon>
        <taxon>Ampullarioidea</taxon>
        <taxon>Ampullariidae</taxon>
        <taxon>Pomacea</taxon>
    </lineage>
</organism>
<keyword evidence="3" id="KW-1185">Reference proteome</keyword>
<comment type="caution">
    <text evidence="2">The sequence shown here is derived from an EMBL/GenBank/DDBJ whole genome shotgun (WGS) entry which is preliminary data.</text>
</comment>
<evidence type="ECO:0000259" key="1">
    <source>
        <dbReference type="PROSITE" id="PS50234"/>
    </source>
</evidence>
<reference evidence="2 3" key="1">
    <citation type="submission" date="2018-04" db="EMBL/GenBank/DDBJ databases">
        <title>The genome of golden apple snail Pomacea canaliculata provides insight into stress tolerance and invasive adaptation.</title>
        <authorList>
            <person name="Liu C."/>
            <person name="Liu B."/>
            <person name="Ren Y."/>
            <person name="Zhang Y."/>
            <person name="Wang H."/>
            <person name="Li S."/>
            <person name="Jiang F."/>
            <person name="Yin L."/>
            <person name="Zhang G."/>
            <person name="Qian W."/>
            <person name="Fan W."/>
        </authorList>
    </citation>
    <scope>NUCLEOTIDE SEQUENCE [LARGE SCALE GENOMIC DNA]</scope>
    <source>
        <strain evidence="2">SZHN2017</strain>
        <tissue evidence="2">Muscle</tissue>
    </source>
</reference>
<dbReference type="InterPro" id="IPR050525">
    <property type="entry name" value="ECM_Assembly_Org"/>
</dbReference>
<gene>
    <name evidence="2" type="ORF">C0Q70_19716</name>
</gene>
<dbReference type="PANTHER" id="PTHR24020">
    <property type="entry name" value="COLLAGEN ALPHA"/>
    <property type="match status" value="1"/>
</dbReference>
<dbReference type="PANTHER" id="PTHR24020:SF84">
    <property type="entry name" value="VWFA DOMAIN-CONTAINING PROTEIN"/>
    <property type="match status" value="1"/>
</dbReference>
<dbReference type="SUPFAM" id="SSF53300">
    <property type="entry name" value="vWA-like"/>
    <property type="match status" value="1"/>
</dbReference>
<dbReference type="InterPro" id="IPR036465">
    <property type="entry name" value="vWFA_dom_sf"/>
</dbReference>
<dbReference type="STRING" id="400727.A0A2T7NDH6"/>
<sequence length="209" mass="22749">MQSADDIMVDTWNGVPRGCRAKPADVYFVLDTASGTSDAAVQQQQQFLASLAALFPLSKTAVRVGIISVGHRPEVTARLGRKDKMADLQQAVHSTPRVGGLPDIAQALRYLRQKAFAPDTARKEVAHAVIMMTNGNSLNAKEAAAEARLLRGQGVYLYAVSTSADQKVDKTELMRLASQPADKFVYDTSDYNIVESLIDLLHVELCNCK</sequence>
<dbReference type="Pfam" id="PF00092">
    <property type="entry name" value="VWA"/>
    <property type="match status" value="1"/>
</dbReference>
<dbReference type="CDD" id="cd01450">
    <property type="entry name" value="vWFA_subfamily_ECM"/>
    <property type="match status" value="1"/>
</dbReference>
<evidence type="ECO:0000313" key="3">
    <source>
        <dbReference type="Proteomes" id="UP000245119"/>
    </source>
</evidence>
<dbReference type="EMBL" id="PZQS01000013">
    <property type="protein sequence ID" value="PVD19230.1"/>
    <property type="molecule type" value="Genomic_DNA"/>
</dbReference>
<feature type="domain" description="VWFA" evidence="1">
    <location>
        <begin position="25"/>
        <end position="201"/>
    </location>
</feature>
<dbReference type="Gene3D" id="3.40.50.410">
    <property type="entry name" value="von Willebrand factor, type A domain"/>
    <property type="match status" value="1"/>
</dbReference>
<evidence type="ECO:0000313" key="2">
    <source>
        <dbReference type="EMBL" id="PVD19230.1"/>
    </source>
</evidence>
<accession>A0A2T7NDH6</accession>
<name>A0A2T7NDH6_POMCA</name>
<protein>
    <recommendedName>
        <fullName evidence="1">VWFA domain-containing protein</fullName>
    </recommendedName>
</protein>
<dbReference type="OrthoDB" id="10256829at2759"/>
<dbReference type="AlphaFoldDB" id="A0A2T7NDH6"/>
<dbReference type="PROSITE" id="PS50234">
    <property type="entry name" value="VWFA"/>
    <property type="match status" value="1"/>
</dbReference>